<reference evidence="1 2" key="1">
    <citation type="journal article" date="2014" name="J. Clin. Microbiol.">
        <title>Identification of a novel RNA virus lethal to tilapia.</title>
        <authorList>
            <person name="Eyngor M."/>
            <person name="Zamostiano R."/>
            <person name="Kembou Tsofack J.E."/>
            <person name="Berkowitz A."/>
            <person name="Bercovier H."/>
            <person name="Tinman S."/>
            <person name="Lev M."/>
            <person name="Hurvitz A."/>
            <person name="Galeotti M."/>
            <person name="Bacharach E."/>
            <person name="Eldar A."/>
        </authorList>
    </citation>
    <scope>NUCLEOTIDE SEQUENCE [LARGE SCALE GENOMIC DNA]</scope>
    <source>
        <strain evidence="1">Til-4-2011</strain>
    </source>
</reference>
<dbReference type="RefSeq" id="YP_009246484.1">
    <property type="nucleotide sequence ID" value="NC_029929.1"/>
</dbReference>
<name>A0A142I7Z8_9VIRU</name>
<dbReference type="KEGG" id="vg:27246491"/>
<protein>
    <submittedName>
        <fullName evidence="1">Uncharacterized protein</fullName>
    </submittedName>
</protein>
<organism evidence="1 2">
    <name type="scientific">Tilapia lake virus</name>
    <dbReference type="NCBI Taxonomy" id="1549864"/>
    <lineage>
        <taxon>Viruses</taxon>
        <taxon>Riboviria</taxon>
        <taxon>Orthornavirae</taxon>
        <taxon>Negarnaviricota</taxon>
        <taxon>Polyploviricotina</taxon>
        <taxon>Insthoviricetes</taxon>
        <taxon>Articulavirales</taxon>
        <taxon>Amnoonviridae</taxon>
        <taxon>Tilapinevirus</taxon>
        <taxon>Tilapinevirus tilapiae</taxon>
    </lineage>
</organism>
<dbReference type="EMBL" id="KU751821">
    <property type="protein sequence ID" value="AMR44600.1"/>
    <property type="molecule type" value="Genomic_RNA"/>
</dbReference>
<keyword evidence="2" id="KW-1185">Reference proteome</keyword>
<accession>A0A142I7Z8</accession>
<dbReference type="GeneID" id="27246491"/>
<reference evidence="2" key="2">
    <citation type="journal article" date="2016" name="MBio">
        <title>Characterization of a Novel Orthomyxo-like Virus Causing Mass Die-Offs of Tilapia.</title>
        <authorList>
            <person name="Bacharach E."/>
            <person name="Mishra N."/>
            <person name="Briese T."/>
            <person name="Zody M.C."/>
            <person name="Kembou Tsofack J.E."/>
            <person name="Zamostiano R."/>
            <person name="Berkowitz A."/>
            <person name="Ng J."/>
            <person name="Nitido A."/>
            <person name="Corvelo A."/>
            <person name="Toussaint N.C."/>
            <person name="Abel Nielsen S.C."/>
            <person name="Hornig M."/>
            <person name="Del Pozo J."/>
            <person name="Bloom T."/>
            <person name="Ferguson H."/>
            <person name="Eldar A."/>
            <person name="Lipkin W.I."/>
        </authorList>
    </citation>
    <scope>NUCLEOTIDE SEQUENCE [LARGE SCALE GENOMIC DNA]</scope>
</reference>
<sequence>MAQIPTLREGQGKLYDFTLNGMTVTRDTVNTVVALEFLVNAGPDLLSLTIGEGLSEETKFKHLLVKHAGMTRKRIEERLGRISRRVSVTVDAIIITNRKGQRFEFNRKQYLDIAKQAMKLKLPGINCVDIPTALAFLEEVLATALKDTEGSQDDRMALKADTSAAINHFREMLK</sequence>
<evidence type="ECO:0000313" key="1">
    <source>
        <dbReference type="EMBL" id="AMR44600.1"/>
    </source>
</evidence>
<dbReference type="Proteomes" id="UP000201867">
    <property type="component" value="Genome"/>
</dbReference>
<proteinExistence type="predicted"/>
<evidence type="ECO:0000313" key="2">
    <source>
        <dbReference type="Proteomes" id="UP000201867"/>
    </source>
</evidence>